<evidence type="ECO:0000256" key="1">
    <source>
        <dbReference type="SAM" id="Coils"/>
    </source>
</evidence>
<gene>
    <name evidence="2" type="ORF">CAMP_LOCUS450</name>
</gene>
<keyword evidence="3" id="KW-1185">Reference proteome</keyword>
<proteinExistence type="predicted"/>
<dbReference type="AlphaFoldDB" id="A0A9P1MVT5"/>
<dbReference type="EMBL" id="CANHGI010000001">
    <property type="protein sequence ID" value="CAI5437813.1"/>
    <property type="molecule type" value="Genomic_DNA"/>
</dbReference>
<sequence>MTEVDLTENQINELLGDGSAGVSDELIDEDILNEEPKGEEVLIPQEEVLKEETTQEVVEVLTLDDDDCQIEAAQPSASISPPKRRKREATYMKTRNMARQVVSQSIASFDGKPNEVILRSICKYAQKILIDHQEVFDSFKKEIVDLKQEKEVMMRELRNEKMARLAMMKKLEEAKEEMERLKTMCGFLEKVEKPMIQPTNVQRMQHVNNLHYNSHRPMNYPLVNTVYAKVASNYNNHLNQNMRKRPCETYPEPRKNMRIEPEILMAPPPRSHQMSYVQPQNENENGQQMTQVGRVFGHDLKIAREHPHEPFLIFEQDSEKSKDVCLFIPHVPLECLTRTAEKSPPQYPTFFKNYASSEIAVTIRSSKKDFYDTWQLGGFVDYSKLTDYFDRNVQFYIQIHSMRPNGLSGVIPQIVQTIDWGTSKAVKCGANGKTKFRIKFHKNQDLPHGDRLSIFAVTHKTDNSRIDVSPIASLTFT</sequence>
<name>A0A9P1MVT5_9PELO</name>
<reference evidence="2" key="1">
    <citation type="submission" date="2022-11" db="EMBL/GenBank/DDBJ databases">
        <authorList>
            <person name="Kikuchi T."/>
        </authorList>
    </citation>
    <scope>NUCLEOTIDE SEQUENCE</scope>
    <source>
        <strain evidence="2">PS1010</strain>
    </source>
</reference>
<evidence type="ECO:0000313" key="2">
    <source>
        <dbReference type="EMBL" id="CAI5437813.1"/>
    </source>
</evidence>
<accession>A0A9P1MVT5</accession>
<organism evidence="2 3">
    <name type="scientific">Caenorhabditis angaria</name>
    <dbReference type="NCBI Taxonomy" id="860376"/>
    <lineage>
        <taxon>Eukaryota</taxon>
        <taxon>Metazoa</taxon>
        <taxon>Ecdysozoa</taxon>
        <taxon>Nematoda</taxon>
        <taxon>Chromadorea</taxon>
        <taxon>Rhabditida</taxon>
        <taxon>Rhabditina</taxon>
        <taxon>Rhabditomorpha</taxon>
        <taxon>Rhabditoidea</taxon>
        <taxon>Rhabditidae</taxon>
        <taxon>Peloderinae</taxon>
        <taxon>Caenorhabditis</taxon>
    </lineage>
</organism>
<keyword evidence="1" id="KW-0175">Coiled coil</keyword>
<feature type="coiled-coil region" evidence="1">
    <location>
        <begin position="129"/>
        <end position="191"/>
    </location>
</feature>
<evidence type="ECO:0000313" key="3">
    <source>
        <dbReference type="Proteomes" id="UP001152747"/>
    </source>
</evidence>
<dbReference type="Proteomes" id="UP001152747">
    <property type="component" value="Unassembled WGS sequence"/>
</dbReference>
<comment type="caution">
    <text evidence="2">The sequence shown here is derived from an EMBL/GenBank/DDBJ whole genome shotgun (WGS) entry which is preliminary data.</text>
</comment>
<protein>
    <submittedName>
        <fullName evidence="2">Uncharacterized protein</fullName>
    </submittedName>
</protein>